<gene>
    <name evidence="1" type="ORF">COX73_03245</name>
</gene>
<name>A0A2M7VJE9_9BACT</name>
<accession>A0A2M7VJE9</accession>
<comment type="caution">
    <text evidence="1">The sequence shown here is derived from an EMBL/GenBank/DDBJ whole genome shotgun (WGS) entry which is preliminary data.</text>
</comment>
<evidence type="ECO:0000313" key="2">
    <source>
        <dbReference type="Proteomes" id="UP000231469"/>
    </source>
</evidence>
<organism evidence="1 2">
    <name type="scientific">bacterium (Candidatus Gribaldobacteria) CG_4_10_14_0_2_um_filter_36_18</name>
    <dbReference type="NCBI Taxonomy" id="2014264"/>
    <lineage>
        <taxon>Bacteria</taxon>
        <taxon>Candidatus Gribaldobacteria</taxon>
    </lineage>
</organism>
<evidence type="ECO:0000313" key="1">
    <source>
        <dbReference type="EMBL" id="PJA01968.1"/>
    </source>
</evidence>
<dbReference type="AlphaFoldDB" id="A0A2M7VJE9"/>
<sequence length="97" mass="11264">MESHYFNFITFPPRSQEKKQGSDLCKSPVDNLVYNSTDRAYYIHPAIKKTEDGPLPVSPLPVSNSLLFMLPKVKNLQFYQIKQKTQLRPVFFDTPSR</sequence>
<feature type="non-terminal residue" evidence="1">
    <location>
        <position position="97"/>
    </location>
</feature>
<proteinExistence type="predicted"/>
<reference evidence="2" key="1">
    <citation type="submission" date="2017-09" db="EMBL/GenBank/DDBJ databases">
        <title>Depth-based differentiation of microbial function through sediment-hosted aquifers and enrichment of novel symbionts in the deep terrestrial subsurface.</title>
        <authorList>
            <person name="Probst A.J."/>
            <person name="Ladd B."/>
            <person name="Jarett J.K."/>
            <person name="Geller-Mcgrath D.E."/>
            <person name="Sieber C.M.K."/>
            <person name="Emerson J.B."/>
            <person name="Anantharaman K."/>
            <person name="Thomas B.C."/>
            <person name="Malmstrom R."/>
            <person name="Stieglmeier M."/>
            <person name="Klingl A."/>
            <person name="Woyke T."/>
            <person name="Ryan C.M."/>
            <person name="Banfield J.F."/>
        </authorList>
    </citation>
    <scope>NUCLEOTIDE SEQUENCE [LARGE SCALE GENOMIC DNA]</scope>
</reference>
<protein>
    <submittedName>
        <fullName evidence="1">Uncharacterized protein</fullName>
    </submittedName>
</protein>
<dbReference type="EMBL" id="PFPS01000131">
    <property type="protein sequence ID" value="PJA01968.1"/>
    <property type="molecule type" value="Genomic_DNA"/>
</dbReference>
<dbReference type="Proteomes" id="UP000231469">
    <property type="component" value="Unassembled WGS sequence"/>
</dbReference>